<evidence type="ECO:0000313" key="3">
    <source>
        <dbReference type="EnsemblMetazoa" id="Aqu2.1.12687_001"/>
    </source>
</evidence>
<dbReference type="EnsemblMetazoa" id="Aqu2.1.12687_001">
    <property type="protein sequence ID" value="Aqu2.1.12687_001"/>
    <property type="gene ID" value="Aqu2.1.12687"/>
</dbReference>
<dbReference type="InParanoid" id="A0A1X7TDY1"/>
<evidence type="ECO:0000256" key="1">
    <source>
        <dbReference type="SAM" id="MobiDB-lite"/>
    </source>
</evidence>
<reference evidence="3" key="1">
    <citation type="submission" date="2017-05" db="UniProtKB">
        <authorList>
            <consortium name="EnsemblMetazoa"/>
        </authorList>
    </citation>
    <scope>IDENTIFICATION</scope>
</reference>
<organism evidence="3">
    <name type="scientific">Amphimedon queenslandica</name>
    <name type="common">Sponge</name>
    <dbReference type="NCBI Taxonomy" id="400682"/>
    <lineage>
        <taxon>Eukaryota</taxon>
        <taxon>Metazoa</taxon>
        <taxon>Porifera</taxon>
        <taxon>Demospongiae</taxon>
        <taxon>Heteroscleromorpha</taxon>
        <taxon>Haplosclerida</taxon>
        <taxon>Niphatidae</taxon>
        <taxon>Amphimedon</taxon>
    </lineage>
</organism>
<proteinExistence type="predicted"/>
<keyword evidence="2" id="KW-0812">Transmembrane</keyword>
<protein>
    <submittedName>
        <fullName evidence="3">Uncharacterized protein</fullName>
    </submittedName>
</protein>
<feature type="compositionally biased region" description="Polar residues" evidence="1">
    <location>
        <begin position="49"/>
        <end position="60"/>
    </location>
</feature>
<dbReference type="AlphaFoldDB" id="A0A1X7TDY1"/>
<sequence length="60" mass="7076">LLTGGPWVSLFMKWLLVIHHFLLINQFKFMRRLFLEKMVSRTSRDTHGSHQLSGYQSTKG</sequence>
<name>A0A1X7TDY1_AMPQE</name>
<keyword evidence="2" id="KW-0472">Membrane</keyword>
<accession>A0A1X7TDY1</accession>
<keyword evidence="2" id="KW-1133">Transmembrane helix</keyword>
<feature type="transmembrane region" description="Helical" evidence="2">
    <location>
        <begin position="6"/>
        <end position="24"/>
    </location>
</feature>
<feature type="region of interest" description="Disordered" evidence="1">
    <location>
        <begin position="41"/>
        <end position="60"/>
    </location>
</feature>
<evidence type="ECO:0000256" key="2">
    <source>
        <dbReference type="SAM" id="Phobius"/>
    </source>
</evidence>